<dbReference type="EMBL" id="JXJN01011313">
    <property type="status" value="NOT_ANNOTATED_CDS"/>
    <property type="molecule type" value="Genomic_DNA"/>
</dbReference>
<dbReference type="Proteomes" id="UP000092460">
    <property type="component" value="Unassembled WGS sequence"/>
</dbReference>
<evidence type="ECO:0000256" key="1">
    <source>
        <dbReference type="SAM" id="Phobius"/>
    </source>
</evidence>
<organism evidence="2 3">
    <name type="scientific">Glossina palpalis gambiensis</name>
    <dbReference type="NCBI Taxonomy" id="67801"/>
    <lineage>
        <taxon>Eukaryota</taxon>
        <taxon>Metazoa</taxon>
        <taxon>Ecdysozoa</taxon>
        <taxon>Arthropoda</taxon>
        <taxon>Hexapoda</taxon>
        <taxon>Insecta</taxon>
        <taxon>Pterygota</taxon>
        <taxon>Neoptera</taxon>
        <taxon>Endopterygota</taxon>
        <taxon>Diptera</taxon>
        <taxon>Brachycera</taxon>
        <taxon>Muscomorpha</taxon>
        <taxon>Hippoboscoidea</taxon>
        <taxon>Glossinidae</taxon>
        <taxon>Glossina</taxon>
    </lineage>
</organism>
<keyword evidence="1" id="KW-0812">Transmembrane</keyword>
<reference evidence="3" key="1">
    <citation type="submission" date="2015-01" db="EMBL/GenBank/DDBJ databases">
        <authorList>
            <person name="Aksoy S."/>
            <person name="Warren W."/>
            <person name="Wilson R.K."/>
        </authorList>
    </citation>
    <scope>NUCLEOTIDE SEQUENCE [LARGE SCALE GENOMIC DNA]</scope>
    <source>
        <strain evidence="3">IAEA</strain>
    </source>
</reference>
<dbReference type="EnsemblMetazoa" id="GPPI024538-RA">
    <property type="protein sequence ID" value="GPPI024538-PA"/>
    <property type="gene ID" value="GPPI024538"/>
</dbReference>
<evidence type="ECO:0000313" key="3">
    <source>
        <dbReference type="Proteomes" id="UP000092460"/>
    </source>
</evidence>
<proteinExistence type="predicted"/>
<dbReference type="EMBL" id="JXJN01011312">
    <property type="status" value="NOT_ANNOTATED_CDS"/>
    <property type="molecule type" value="Genomic_DNA"/>
</dbReference>
<name>A0A1B0BB74_9MUSC</name>
<feature type="transmembrane region" description="Helical" evidence="1">
    <location>
        <begin position="55"/>
        <end position="74"/>
    </location>
</feature>
<keyword evidence="3" id="KW-1185">Reference proteome</keyword>
<sequence>MSGGKNINYALEKTSSFRKTIILNVTLTYVHRVYIYEFIQVLLLSKKFISDHEDGYLSMPYVAFAIAMLFSINYHNWRYCYVENCGCGCRLRIRAKEGLIYTNKADMAEVEEWFQNKIFTTCRRYKSERKQKIRQHWQASVHSAPTLAFHFKSI</sequence>
<dbReference type="AlphaFoldDB" id="A0A1B0BB74"/>
<accession>A0A1B0BB74</accession>
<evidence type="ECO:0000313" key="2">
    <source>
        <dbReference type="EnsemblMetazoa" id="GPPI024538-PA"/>
    </source>
</evidence>
<keyword evidence="1" id="KW-0472">Membrane</keyword>
<reference evidence="2" key="2">
    <citation type="submission" date="2020-05" db="UniProtKB">
        <authorList>
            <consortium name="EnsemblMetazoa"/>
        </authorList>
    </citation>
    <scope>IDENTIFICATION</scope>
    <source>
        <strain evidence="2">IAEA</strain>
    </source>
</reference>
<dbReference type="VEuPathDB" id="VectorBase:GPPI024538"/>
<feature type="transmembrane region" description="Helical" evidence="1">
    <location>
        <begin position="21"/>
        <end position="43"/>
    </location>
</feature>
<keyword evidence="1" id="KW-1133">Transmembrane helix</keyword>
<protein>
    <submittedName>
        <fullName evidence="2">Uncharacterized protein</fullName>
    </submittedName>
</protein>